<evidence type="ECO:0000313" key="3">
    <source>
        <dbReference type="EMBL" id="RLM93740.1"/>
    </source>
</evidence>
<dbReference type="AlphaFoldDB" id="A0A3L6R3N8"/>
<gene>
    <name evidence="3" type="ORF">C2845_PM08G00340</name>
</gene>
<organism evidence="3 4">
    <name type="scientific">Panicum miliaceum</name>
    <name type="common">Proso millet</name>
    <name type="synonym">Broomcorn millet</name>
    <dbReference type="NCBI Taxonomy" id="4540"/>
    <lineage>
        <taxon>Eukaryota</taxon>
        <taxon>Viridiplantae</taxon>
        <taxon>Streptophyta</taxon>
        <taxon>Embryophyta</taxon>
        <taxon>Tracheophyta</taxon>
        <taxon>Spermatophyta</taxon>
        <taxon>Magnoliopsida</taxon>
        <taxon>Liliopsida</taxon>
        <taxon>Poales</taxon>
        <taxon>Poaceae</taxon>
        <taxon>PACMAD clade</taxon>
        <taxon>Panicoideae</taxon>
        <taxon>Panicodae</taxon>
        <taxon>Paniceae</taxon>
        <taxon>Panicinae</taxon>
        <taxon>Panicum</taxon>
        <taxon>Panicum sect. Panicum</taxon>
    </lineage>
</organism>
<feature type="coiled-coil region" evidence="1">
    <location>
        <begin position="324"/>
        <end position="365"/>
    </location>
</feature>
<feature type="region of interest" description="Disordered" evidence="2">
    <location>
        <begin position="378"/>
        <end position="417"/>
    </location>
</feature>
<dbReference type="EMBL" id="PQIB02000010">
    <property type="protein sequence ID" value="RLM93740.1"/>
    <property type="molecule type" value="Genomic_DNA"/>
</dbReference>
<name>A0A3L6R3N8_PANMI</name>
<reference evidence="4" key="1">
    <citation type="journal article" date="2019" name="Nat. Commun.">
        <title>The genome of broomcorn millet.</title>
        <authorList>
            <person name="Zou C."/>
            <person name="Miki D."/>
            <person name="Li D."/>
            <person name="Tang Q."/>
            <person name="Xiao L."/>
            <person name="Rajput S."/>
            <person name="Deng P."/>
            <person name="Jia W."/>
            <person name="Huang R."/>
            <person name="Zhang M."/>
            <person name="Sun Y."/>
            <person name="Hu J."/>
            <person name="Fu X."/>
            <person name="Schnable P.S."/>
            <person name="Li F."/>
            <person name="Zhang H."/>
            <person name="Feng B."/>
            <person name="Zhu X."/>
            <person name="Liu R."/>
            <person name="Schnable J.C."/>
            <person name="Zhu J.-K."/>
            <person name="Zhang H."/>
        </authorList>
    </citation>
    <scope>NUCLEOTIDE SEQUENCE [LARGE SCALE GENOMIC DNA]</scope>
</reference>
<dbReference type="PANTHER" id="PTHR33566">
    <property type="entry name" value="EN/SPM-LIKE TRANSPOSON-RELATED"/>
    <property type="match status" value="1"/>
</dbReference>
<dbReference type="OrthoDB" id="10036779at2759"/>
<evidence type="ECO:0000256" key="1">
    <source>
        <dbReference type="SAM" id="Coils"/>
    </source>
</evidence>
<dbReference type="STRING" id="4540.A0A3L6R3N8"/>
<evidence type="ECO:0000313" key="4">
    <source>
        <dbReference type="Proteomes" id="UP000275267"/>
    </source>
</evidence>
<keyword evidence="1" id="KW-0175">Coiled coil</keyword>
<sequence>MASPPLPSQIVEFNCKVMEEKLKNLGLKVKHHDENLRFLKSEINAIEEVCVDLAIKLGNYHTSVAAVATNDTSTEEAEQRTIRSILDQDKTAAALVCQLKVRYHERTSNMPLMKDILGFVTTLGKVNDDHLSRVLAEYLGMDNMLALVCKTYDGVKGLEKYDKDGIIDKSSGIHGLGRSVGKFLNGRFTVFCLENLRSFSGDVNIDDPQRKLILHRPRLPGGESPPGFLDFAVNMIHLDRAHLSCLTASGHGLRETLFYSLFSHLQVYKTRADIQCALPLINDGAVSLDGGILKPNGSFCLGYSKNLEVKFPVSLEVSSSPENIAEMEEQVKLKNWEKERLLEDMKREEDLLKQVKELYSKKKQELMDYLTRPSLTQTLRDSPPICSPATPGSNPFGAKSSHTSFRGGYSDRDSVYS</sequence>
<dbReference type="Proteomes" id="UP000275267">
    <property type="component" value="Unassembled WGS sequence"/>
</dbReference>
<proteinExistence type="predicted"/>
<comment type="caution">
    <text evidence="3">The sequence shown here is derived from an EMBL/GenBank/DDBJ whole genome shotgun (WGS) entry which is preliminary data.</text>
</comment>
<accession>A0A3L6R3N8</accession>
<evidence type="ECO:0000256" key="2">
    <source>
        <dbReference type="SAM" id="MobiDB-lite"/>
    </source>
</evidence>
<keyword evidence="4" id="KW-1185">Reference proteome</keyword>
<dbReference type="PANTHER" id="PTHR33566:SF6">
    <property type="entry name" value="PROTEIN DEFECTIVE IN MERISTEM SILENCING 3"/>
    <property type="match status" value="1"/>
</dbReference>
<protein>
    <submittedName>
        <fullName evidence="3">Protein DEFECTIVE IN MERISTEM SILENCING 3</fullName>
    </submittedName>
</protein>